<protein>
    <submittedName>
        <fullName evidence="2">Methanogenesis marker 1 protein</fullName>
    </submittedName>
</protein>
<dbReference type="Pfam" id="PF02624">
    <property type="entry name" value="YcaO"/>
    <property type="match status" value="1"/>
</dbReference>
<dbReference type="EMBL" id="BSNX01000028">
    <property type="protein sequence ID" value="GLQ73073.1"/>
    <property type="molecule type" value="Genomic_DNA"/>
</dbReference>
<proteinExistence type="predicted"/>
<sequence>MKTYRIGTHRTVSPEQTLERIRPLFSAMGITRLANVTGLDDIGIPVVTACRPNAKAVAVSQGKGVSLAAAKASAAMEAIETYHAENISLPVHFTSYNELVKSNDVVDIESLPKMDVSSFCPDSRRVWIQGRQIQSKRAQFVPYDLVHCDFTLPLPQGSGCFQLSTNGLASGNTIEEATCHALCEVIERDALALWSLLPKTHQAKKKVDTSTINDPTIRSLLEQIEQAGVMISVWDVTSNIGTPTFFCMIINEHENQYRPLYAISGSGTHPDKHVAIMRAITEAIQSRLTLISGSRDDISLNKYESRQQLEKQRYIRDEIMSAPSYINFDSIDSWDNDTLEEDLVLLCAQLEQQALPNPIAVDLTKPEFEIPVVRVIAPGLEGLHEVPGYVFGQRGQRVMQEFKGQTP</sequence>
<dbReference type="NCBIfam" id="TIGR00702">
    <property type="entry name" value="YcaO-type kinase domain"/>
    <property type="match status" value="1"/>
</dbReference>
<feature type="domain" description="YcaO" evidence="1">
    <location>
        <begin position="62"/>
        <end position="407"/>
    </location>
</feature>
<dbReference type="Gene3D" id="3.30.1330.230">
    <property type="match status" value="1"/>
</dbReference>
<dbReference type="RefSeq" id="WP_126606712.1">
    <property type="nucleotide sequence ID" value="NZ_AP025144.1"/>
</dbReference>
<organism evidence="2 3">
    <name type="scientific">Vibrio penaeicida</name>
    <dbReference type="NCBI Taxonomy" id="104609"/>
    <lineage>
        <taxon>Bacteria</taxon>
        <taxon>Pseudomonadati</taxon>
        <taxon>Pseudomonadota</taxon>
        <taxon>Gammaproteobacteria</taxon>
        <taxon>Vibrionales</taxon>
        <taxon>Vibrionaceae</taxon>
        <taxon>Vibrio</taxon>
    </lineage>
</organism>
<dbReference type="PANTHER" id="PTHR37809">
    <property type="entry name" value="RIBOSOMAL PROTEIN S12 METHYLTHIOTRANSFERASE ACCESSORY FACTOR YCAO"/>
    <property type="match status" value="1"/>
</dbReference>
<evidence type="ECO:0000313" key="3">
    <source>
        <dbReference type="Proteomes" id="UP001156690"/>
    </source>
</evidence>
<evidence type="ECO:0000313" key="2">
    <source>
        <dbReference type="EMBL" id="GLQ73073.1"/>
    </source>
</evidence>
<dbReference type="PANTHER" id="PTHR37809:SF1">
    <property type="entry name" value="RIBOSOMAL PROTEIN S12 METHYLTHIOTRANSFERASE ACCESSORY FACTOR YCAO"/>
    <property type="match status" value="1"/>
</dbReference>
<evidence type="ECO:0000259" key="1">
    <source>
        <dbReference type="PROSITE" id="PS51664"/>
    </source>
</evidence>
<dbReference type="InterPro" id="IPR003776">
    <property type="entry name" value="YcaO-like_dom"/>
</dbReference>
<reference evidence="3" key="1">
    <citation type="journal article" date="2019" name="Int. J. Syst. Evol. Microbiol.">
        <title>The Global Catalogue of Microorganisms (GCM) 10K type strain sequencing project: providing services to taxonomists for standard genome sequencing and annotation.</title>
        <authorList>
            <consortium name="The Broad Institute Genomics Platform"/>
            <consortium name="The Broad Institute Genome Sequencing Center for Infectious Disease"/>
            <person name="Wu L."/>
            <person name="Ma J."/>
        </authorList>
    </citation>
    <scope>NUCLEOTIDE SEQUENCE [LARGE SCALE GENOMIC DNA]</scope>
    <source>
        <strain evidence="3">NBRC 15640</strain>
    </source>
</reference>
<accession>A0AAV5NS76</accession>
<dbReference type="PROSITE" id="PS51664">
    <property type="entry name" value="YCAO"/>
    <property type="match status" value="1"/>
</dbReference>
<comment type="caution">
    <text evidence="2">The sequence shown here is derived from an EMBL/GenBank/DDBJ whole genome shotgun (WGS) entry which is preliminary data.</text>
</comment>
<name>A0AAV5NS76_9VIBR</name>
<dbReference type="Proteomes" id="UP001156690">
    <property type="component" value="Unassembled WGS sequence"/>
</dbReference>
<keyword evidence="3" id="KW-1185">Reference proteome</keyword>
<gene>
    <name evidence="2" type="ORF">GCM10007932_24330</name>
</gene>
<dbReference type="AlphaFoldDB" id="A0AAV5NS76"/>